<protein>
    <submittedName>
        <fullName evidence="2">Uncharacterized protein</fullName>
    </submittedName>
</protein>
<evidence type="ECO:0000256" key="1">
    <source>
        <dbReference type="SAM" id="MobiDB-lite"/>
    </source>
</evidence>
<evidence type="ECO:0000313" key="2">
    <source>
        <dbReference type="EMBL" id="KAF2433638.1"/>
    </source>
</evidence>
<feature type="region of interest" description="Disordered" evidence="1">
    <location>
        <begin position="476"/>
        <end position="507"/>
    </location>
</feature>
<organism evidence="2 3">
    <name type="scientific">Tothia fuscella</name>
    <dbReference type="NCBI Taxonomy" id="1048955"/>
    <lineage>
        <taxon>Eukaryota</taxon>
        <taxon>Fungi</taxon>
        <taxon>Dikarya</taxon>
        <taxon>Ascomycota</taxon>
        <taxon>Pezizomycotina</taxon>
        <taxon>Dothideomycetes</taxon>
        <taxon>Pleosporomycetidae</taxon>
        <taxon>Venturiales</taxon>
        <taxon>Cylindrosympodiaceae</taxon>
        <taxon>Tothia</taxon>
    </lineage>
</organism>
<accession>A0A9P4NYK2</accession>
<reference evidence="2" key="1">
    <citation type="journal article" date="2020" name="Stud. Mycol.">
        <title>101 Dothideomycetes genomes: a test case for predicting lifestyles and emergence of pathogens.</title>
        <authorList>
            <person name="Haridas S."/>
            <person name="Albert R."/>
            <person name="Binder M."/>
            <person name="Bloem J."/>
            <person name="Labutti K."/>
            <person name="Salamov A."/>
            <person name="Andreopoulos B."/>
            <person name="Baker S."/>
            <person name="Barry K."/>
            <person name="Bills G."/>
            <person name="Bluhm B."/>
            <person name="Cannon C."/>
            <person name="Castanera R."/>
            <person name="Culley D."/>
            <person name="Daum C."/>
            <person name="Ezra D."/>
            <person name="Gonzalez J."/>
            <person name="Henrissat B."/>
            <person name="Kuo A."/>
            <person name="Liang C."/>
            <person name="Lipzen A."/>
            <person name="Lutzoni F."/>
            <person name="Magnuson J."/>
            <person name="Mondo S."/>
            <person name="Nolan M."/>
            <person name="Ohm R."/>
            <person name="Pangilinan J."/>
            <person name="Park H.-J."/>
            <person name="Ramirez L."/>
            <person name="Alfaro M."/>
            <person name="Sun H."/>
            <person name="Tritt A."/>
            <person name="Yoshinaga Y."/>
            <person name="Zwiers L.-H."/>
            <person name="Turgeon B."/>
            <person name="Goodwin S."/>
            <person name="Spatafora J."/>
            <person name="Crous P."/>
            <person name="Grigoriev I."/>
        </authorList>
    </citation>
    <scope>NUCLEOTIDE SEQUENCE</scope>
    <source>
        <strain evidence="2">CBS 130266</strain>
    </source>
</reference>
<dbReference type="EMBL" id="MU007020">
    <property type="protein sequence ID" value="KAF2433638.1"/>
    <property type="molecule type" value="Genomic_DNA"/>
</dbReference>
<name>A0A9P4NYK2_9PEZI</name>
<evidence type="ECO:0000313" key="3">
    <source>
        <dbReference type="Proteomes" id="UP000800235"/>
    </source>
</evidence>
<dbReference type="OrthoDB" id="3867578at2759"/>
<gene>
    <name evidence="2" type="ORF">EJ08DRAFT_731596</name>
</gene>
<comment type="caution">
    <text evidence="2">The sequence shown here is derived from an EMBL/GenBank/DDBJ whole genome shotgun (WGS) entry which is preliminary data.</text>
</comment>
<sequence>METTTTTPVGFDRTHFHLDGGDVVIELTGNCCQDLIVSPEGLKGSNWFNRIFEGRWTQEAERCITFMKDPSNGMEIKVFKWGLRCVKDDNGMVFMLGTGRADSIQSAAEVEDIYLPFHLSSYARIPSRRELNVGMDGTKALEYAVLAHQVLFCLLFGQDLQYADESDLRMHIVADTVILAEYYGLFTPKLAARLEKDLVEWVSVGADLTKHPEFYIGLSQCLRSHSFWAEALAHLTATCCFHHPGWDSLDEGIEIDKQALKLRILENREELTIQANKIRERLSEMTITEQVIWSKDGKYRGKNKVPILATRCAKPENSWSHSWLEGFLGSGSTCSWLEISSQTRVTLGVHVVGYRIAQAARQDDLSIFGTTDALERLAKSYDIKIKDIPPKDYIKKALKNILKAASGTFFRLLEEHSQVTEEVDYLTDTCCGTGNVPWNTCYSYYAEQSEANRVKLASPEWVTAVFSSTAKSTAQDHSTFTEGARSGGKPDGFVAVSHTDTHGEQVS</sequence>
<dbReference type="AlphaFoldDB" id="A0A9P4NYK2"/>
<dbReference type="Proteomes" id="UP000800235">
    <property type="component" value="Unassembled WGS sequence"/>
</dbReference>
<keyword evidence="3" id="KW-1185">Reference proteome</keyword>
<proteinExistence type="predicted"/>